<gene>
    <name evidence="2" type="ORF">EM595_p1083</name>
</gene>
<evidence type="ECO:0000313" key="3">
    <source>
        <dbReference type="Proteomes" id="UP000059419"/>
    </source>
</evidence>
<feature type="domain" description="CobQ/CobB/MinD/ParA nucleotide binding" evidence="1">
    <location>
        <begin position="18"/>
        <end position="195"/>
    </location>
</feature>
<accession>A0A0U5L682</accession>
<dbReference type="InterPro" id="IPR027417">
    <property type="entry name" value="P-loop_NTPase"/>
</dbReference>
<reference evidence="3" key="1">
    <citation type="submission" date="2015-11" db="EMBL/GenBank/DDBJ databases">
        <authorList>
            <person name="Blom J."/>
        </authorList>
    </citation>
    <scope>NUCLEOTIDE SEQUENCE [LARGE SCALE GENOMIC DNA]</scope>
    <source>
        <plasmid evidence="3">pEM02</plasmid>
    </source>
</reference>
<dbReference type="PANTHER" id="PTHR13696:SF96">
    <property type="entry name" value="COBQ_COBB_MIND_PARA NUCLEOTIDE BINDING DOMAIN-CONTAINING PROTEIN"/>
    <property type="match status" value="1"/>
</dbReference>
<dbReference type="InterPro" id="IPR050678">
    <property type="entry name" value="DNA_Partitioning_ATPase"/>
</dbReference>
<dbReference type="InterPro" id="IPR002586">
    <property type="entry name" value="CobQ/CobB/MinD/ParA_Nub-bd_dom"/>
</dbReference>
<dbReference type="Proteomes" id="UP000059419">
    <property type="component" value="Plasmid pEM02"/>
</dbReference>
<evidence type="ECO:0000259" key="1">
    <source>
        <dbReference type="Pfam" id="PF01656"/>
    </source>
</evidence>
<dbReference type="EMBL" id="LN907829">
    <property type="protein sequence ID" value="CUU26329.1"/>
    <property type="molecule type" value="Genomic_DNA"/>
</dbReference>
<dbReference type="KEGG" id="ege:EM595_p1083"/>
<dbReference type="Gene3D" id="3.40.50.300">
    <property type="entry name" value="P-loop containing nucleotide triphosphate hydrolases"/>
    <property type="match status" value="1"/>
</dbReference>
<dbReference type="Pfam" id="PF01656">
    <property type="entry name" value="CbiA"/>
    <property type="match status" value="1"/>
</dbReference>
<keyword evidence="3" id="KW-1185">Reference proteome</keyword>
<evidence type="ECO:0000313" key="2">
    <source>
        <dbReference type="EMBL" id="CUU26329.1"/>
    </source>
</evidence>
<name>A0A0U5L682_9GAMM</name>
<dbReference type="PATRIC" id="fig|1619313.3.peg.4270"/>
<proteinExistence type="predicted"/>
<dbReference type="PIRSF" id="PIRSF009320">
    <property type="entry name" value="Nuc_binding_HP_1000"/>
    <property type="match status" value="1"/>
</dbReference>
<geneLocation type="plasmid" evidence="3">
    <name>pEM02</name>
</geneLocation>
<sequence length="220" mass="23894">MYTQIHFCTKKVCFMRVISFLNPKGGSGKTTAVINVATCLSRKGLNVAVVDTDPQMSLTNWNESGKAQFDVYTAASEKDVYEVRKGLKDYDYVVIDGAGSLSVITSAAVMVSDLVIISVTPSPLDFSASGSVVTVLEAQAFNRPVDARFLINRKVNQATMLRVLKDSIANTGIKVFKTGITQRQVYVKTILDGETVFETSDSGAKGEIEVLTNEILATFE</sequence>
<protein>
    <submittedName>
        <fullName evidence="2">Chromosome partitioning protein ParA</fullName>
    </submittedName>
</protein>
<dbReference type="CDD" id="cd02042">
    <property type="entry name" value="ParAB_family"/>
    <property type="match status" value="1"/>
</dbReference>
<dbReference type="AlphaFoldDB" id="A0A0U5L682"/>
<dbReference type="NCBIfam" id="NF041546">
    <property type="entry name" value="ParA_partition"/>
    <property type="match status" value="1"/>
</dbReference>
<dbReference type="PANTHER" id="PTHR13696">
    <property type="entry name" value="P-LOOP CONTAINING NUCLEOSIDE TRIPHOSPHATE HYDROLASE"/>
    <property type="match status" value="1"/>
</dbReference>
<organism evidence="2 3">
    <name type="scientific">Duffyella gerundensis</name>
    <dbReference type="NCBI Taxonomy" id="1619313"/>
    <lineage>
        <taxon>Bacteria</taxon>
        <taxon>Pseudomonadati</taxon>
        <taxon>Pseudomonadota</taxon>
        <taxon>Gammaproteobacteria</taxon>
        <taxon>Enterobacterales</taxon>
        <taxon>Erwiniaceae</taxon>
        <taxon>Duffyella</taxon>
    </lineage>
</organism>
<dbReference type="SUPFAM" id="SSF52540">
    <property type="entry name" value="P-loop containing nucleoside triphosphate hydrolases"/>
    <property type="match status" value="1"/>
</dbReference>
<dbReference type="InterPro" id="IPR048089">
    <property type="entry name" value="McdA"/>
</dbReference>